<accession>A0A9D4JKD0</accession>
<reference evidence="1" key="2">
    <citation type="submission" date="2020-11" db="EMBL/GenBank/DDBJ databases">
        <authorList>
            <person name="McCartney M.A."/>
            <person name="Auch B."/>
            <person name="Kono T."/>
            <person name="Mallez S."/>
            <person name="Becker A."/>
            <person name="Gohl D.M."/>
            <person name="Silverstein K.A.T."/>
            <person name="Koren S."/>
            <person name="Bechman K.B."/>
            <person name="Herman A."/>
            <person name="Abrahante J.E."/>
            <person name="Garbe J."/>
        </authorList>
    </citation>
    <scope>NUCLEOTIDE SEQUENCE</scope>
    <source>
        <strain evidence="1">Duluth1</strain>
        <tissue evidence="1">Whole animal</tissue>
    </source>
</reference>
<comment type="caution">
    <text evidence="1">The sequence shown here is derived from an EMBL/GenBank/DDBJ whole genome shotgun (WGS) entry which is preliminary data.</text>
</comment>
<evidence type="ECO:0000313" key="1">
    <source>
        <dbReference type="EMBL" id="KAH3815631.1"/>
    </source>
</evidence>
<proteinExistence type="predicted"/>
<evidence type="ECO:0000313" key="2">
    <source>
        <dbReference type="Proteomes" id="UP000828390"/>
    </source>
</evidence>
<sequence>MKRVVIIEVGAVFSPPVYDCVFLGQEFPVCICYNTSLGPTGLREGLKVDENCCLWSFFVNADAFLLNPLPLGLFDLFTRLPDRFLLFLVLESRLVCFSCFSSLLHSHRSMISIATLACSFFSLRRSSSPMTEEPH</sequence>
<dbReference type="Proteomes" id="UP000828390">
    <property type="component" value="Unassembled WGS sequence"/>
</dbReference>
<gene>
    <name evidence="1" type="ORF">DPMN_144159</name>
</gene>
<reference evidence="1" key="1">
    <citation type="journal article" date="2019" name="bioRxiv">
        <title>The Genome of the Zebra Mussel, Dreissena polymorpha: A Resource for Invasive Species Research.</title>
        <authorList>
            <person name="McCartney M.A."/>
            <person name="Auch B."/>
            <person name="Kono T."/>
            <person name="Mallez S."/>
            <person name="Zhang Y."/>
            <person name="Obille A."/>
            <person name="Becker A."/>
            <person name="Abrahante J.E."/>
            <person name="Garbe J."/>
            <person name="Badalamenti J.P."/>
            <person name="Herman A."/>
            <person name="Mangelson H."/>
            <person name="Liachko I."/>
            <person name="Sullivan S."/>
            <person name="Sone E.D."/>
            <person name="Koren S."/>
            <person name="Silverstein K.A.T."/>
            <person name="Beckman K.B."/>
            <person name="Gohl D.M."/>
        </authorList>
    </citation>
    <scope>NUCLEOTIDE SEQUENCE</scope>
    <source>
        <strain evidence="1">Duluth1</strain>
        <tissue evidence="1">Whole animal</tissue>
    </source>
</reference>
<organism evidence="1 2">
    <name type="scientific">Dreissena polymorpha</name>
    <name type="common">Zebra mussel</name>
    <name type="synonym">Mytilus polymorpha</name>
    <dbReference type="NCBI Taxonomy" id="45954"/>
    <lineage>
        <taxon>Eukaryota</taxon>
        <taxon>Metazoa</taxon>
        <taxon>Spiralia</taxon>
        <taxon>Lophotrochozoa</taxon>
        <taxon>Mollusca</taxon>
        <taxon>Bivalvia</taxon>
        <taxon>Autobranchia</taxon>
        <taxon>Heteroconchia</taxon>
        <taxon>Euheterodonta</taxon>
        <taxon>Imparidentia</taxon>
        <taxon>Neoheterodontei</taxon>
        <taxon>Myida</taxon>
        <taxon>Dreissenoidea</taxon>
        <taxon>Dreissenidae</taxon>
        <taxon>Dreissena</taxon>
    </lineage>
</organism>
<dbReference type="EMBL" id="JAIWYP010000006">
    <property type="protein sequence ID" value="KAH3815631.1"/>
    <property type="molecule type" value="Genomic_DNA"/>
</dbReference>
<name>A0A9D4JKD0_DREPO</name>
<protein>
    <submittedName>
        <fullName evidence="1">Uncharacterized protein</fullName>
    </submittedName>
</protein>
<dbReference type="AlphaFoldDB" id="A0A9D4JKD0"/>
<keyword evidence="2" id="KW-1185">Reference proteome</keyword>